<protein>
    <submittedName>
        <fullName evidence="2">Uncharacterized protein</fullName>
    </submittedName>
</protein>
<feature type="compositionally biased region" description="Basic residues" evidence="1">
    <location>
        <begin position="258"/>
        <end position="274"/>
    </location>
</feature>
<gene>
    <name evidence="2" type="ORF">EDC05_001605</name>
</gene>
<accession>A0ABQ8PRA3</accession>
<dbReference type="EMBL" id="JANBQD010000012">
    <property type="protein sequence ID" value="KAJ1994406.1"/>
    <property type="molecule type" value="Genomic_DNA"/>
</dbReference>
<evidence type="ECO:0000256" key="1">
    <source>
        <dbReference type="SAM" id="MobiDB-lite"/>
    </source>
</evidence>
<organism evidence="2 3">
    <name type="scientific">Coemansia umbellata</name>
    <dbReference type="NCBI Taxonomy" id="1424467"/>
    <lineage>
        <taxon>Eukaryota</taxon>
        <taxon>Fungi</taxon>
        <taxon>Fungi incertae sedis</taxon>
        <taxon>Zoopagomycota</taxon>
        <taxon>Kickxellomycotina</taxon>
        <taxon>Kickxellomycetes</taxon>
        <taxon>Kickxellales</taxon>
        <taxon>Kickxellaceae</taxon>
        <taxon>Coemansia</taxon>
    </lineage>
</organism>
<proteinExistence type="predicted"/>
<comment type="caution">
    <text evidence="2">The sequence shown here is derived from an EMBL/GenBank/DDBJ whole genome shotgun (WGS) entry which is preliminary data.</text>
</comment>
<sequence length="274" mass="29171">MGDAQHGDAVMGSAARRSKEVESLPMPSTMGDTQLQKSSWNINQKLVDFLQYLNPLFYARIAQSLISSMLQNLSSGTMANCNSRIANDSAAANADPSIPADAIAIDCSYVNVSSGKPGDHSSNMNDISSNYFITVSPEFEYLPDLDLGPSAANISNDNLTLVTAGGQNAHSNNYADEAKNLNKLATIAKQTEQGTADDGTNKPAVGAAVDADTPNARHVSTNTGADDSKSSWLNKDVEVATDPDLDESNDDEDDATKPSKKAKRKKNKKVKGRK</sequence>
<keyword evidence="3" id="KW-1185">Reference proteome</keyword>
<feature type="region of interest" description="Disordered" evidence="1">
    <location>
        <begin position="1"/>
        <end position="35"/>
    </location>
</feature>
<evidence type="ECO:0000313" key="3">
    <source>
        <dbReference type="Proteomes" id="UP001151295"/>
    </source>
</evidence>
<reference evidence="2" key="1">
    <citation type="submission" date="2022-07" db="EMBL/GenBank/DDBJ databases">
        <title>Phylogenomic reconstructions and comparative analyses of Kickxellomycotina fungi.</title>
        <authorList>
            <person name="Reynolds N.K."/>
            <person name="Stajich J.E."/>
            <person name="Barry K."/>
            <person name="Grigoriev I.V."/>
            <person name="Crous P."/>
            <person name="Smith M.E."/>
        </authorList>
    </citation>
    <scope>NUCLEOTIDE SEQUENCE</scope>
    <source>
        <strain evidence="2">BCRC 34882</strain>
    </source>
</reference>
<dbReference type="Proteomes" id="UP001151295">
    <property type="component" value="Unassembled WGS sequence"/>
</dbReference>
<evidence type="ECO:0000313" key="2">
    <source>
        <dbReference type="EMBL" id="KAJ1994406.1"/>
    </source>
</evidence>
<feature type="compositionally biased region" description="Polar residues" evidence="1">
    <location>
        <begin position="218"/>
        <end position="233"/>
    </location>
</feature>
<feature type="compositionally biased region" description="Acidic residues" evidence="1">
    <location>
        <begin position="239"/>
        <end position="254"/>
    </location>
</feature>
<name>A0ABQ8PRA3_9FUNG</name>
<feature type="region of interest" description="Disordered" evidence="1">
    <location>
        <begin position="192"/>
        <end position="274"/>
    </location>
</feature>